<name>D5UDK5_CELFN</name>
<dbReference type="PANTHER" id="PTHR43394">
    <property type="entry name" value="ATP-DEPENDENT PERMEASE MDL1, MITOCHONDRIAL"/>
    <property type="match status" value="1"/>
</dbReference>
<dbReference type="PROSITE" id="PS50929">
    <property type="entry name" value="ABC_TM1F"/>
    <property type="match status" value="1"/>
</dbReference>
<dbReference type="RefSeq" id="WP_013118789.1">
    <property type="nucleotide sequence ID" value="NC_014151.1"/>
</dbReference>
<evidence type="ECO:0000256" key="5">
    <source>
        <dbReference type="ARBA" id="ARBA00022989"/>
    </source>
</evidence>
<evidence type="ECO:0000256" key="7">
    <source>
        <dbReference type="SAM" id="MobiDB-lite"/>
    </source>
</evidence>
<evidence type="ECO:0000256" key="6">
    <source>
        <dbReference type="ARBA" id="ARBA00023136"/>
    </source>
</evidence>
<dbReference type="GO" id="GO:0005524">
    <property type="term" value="F:ATP binding"/>
    <property type="evidence" value="ECO:0007669"/>
    <property type="project" value="UniProtKB-KW"/>
</dbReference>
<keyword evidence="6 8" id="KW-0472">Membrane</keyword>
<evidence type="ECO:0000256" key="4">
    <source>
        <dbReference type="ARBA" id="ARBA00022840"/>
    </source>
</evidence>
<dbReference type="SUPFAM" id="SSF90123">
    <property type="entry name" value="ABC transporter transmembrane region"/>
    <property type="match status" value="1"/>
</dbReference>
<evidence type="ECO:0000256" key="2">
    <source>
        <dbReference type="ARBA" id="ARBA00022692"/>
    </source>
</evidence>
<dbReference type="KEGG" id="cfl:Cfla_3590"/>
<feature type="transmembrane region" description="Helical" evidence="8">
    <location>
        <begin position="69"/>
        <end position="90"/>
    </location>
</feature>
<dbReference type="eggNOG" id="COG1132">
    <property type="taxonomic scope" value="Bacteria"/>
</dbReference>
<evidence type="ECO:0000256" key="8">
    <source>
        <dbReference type="SAM" id="Phobius"/>
    </source>
</evidence>
<dbReference type="InterPro" id="IPR027417">
    <property type="entry name" value="P-loop_NTPase"/>
</dbReference>
<dbReference type="InterPro" id="IPR017871">
    <property type="entry name" value="ABC_transporter-like_CS"/>
</dbReference>
<evidence type="ECO:0000256" key="3">
    <source>
        <dbReference type="ARBA" id="ARBA00022741"/>
    </source>
</evidence>
<dbReference type="GO" id="GO:0015421">
    <property type="term" value="F:ABC-type oligopeptide transporter activity"/>
    <property type="evidence" value="ECO:0007669"/>
    <property type="project" value="TreeGrafter"/>
</dbReference>
<dbReference type="SMART" id="SM00382">
    <property type="entry name" value="AAA"/>
    <property type="match status" value="1"/>
</dbReference>
<accession>D5UDK5</accession>
<evidence type="ECO:0000259" key="10">
    <source>
        <dbReference type="PROSITE" id="PS50929"/>
    </source>
</evidence>
<dbReference type="InterPro" id="IPR003593">
    <property type="entry name" value="AAA+_ATPase"/>
</dbReference>
<feature type="transmembrane region" description="Helical" evidence="8">
    <location>
        <begin position="171"/>
        <end position="189"/>
    </location>
</feature>
<evidence type="ECO:0000313" key="12">
    <source>
        <dbReference type="Proteomes" id="UP000000849"/>
    </source>
</evidence>
<evidence type="ECO:0000256" key="1">
    <source>
        <dbReference type="ARBA" id="ARBA00004651"/>
    </source>
</evidence>
<feature type="transmembrane region" description="Helical" evidence="8">
    <location>
        <begin position="259"/>
        <end position="281"/>
    </location>
</feature>
<dbReference type="InterPro" id="IPR003439">
    <property type="entry name" value="ABC_transporter-like_ATP-bd"/>
</dbReference>
<dbReference type="Proteomes" id="UP000000849">
    <property type="component" value="Chromosome"/>
</dbReference>
<feature type="transmembrane region" description="Helical" evidence="8">
    <location>
        <begin position="143"/>
        <end position="165"/>
    </location>
</feature>
<gene>
    <name evidence="11" type="ordered locus">Cfla_3590</name>
</gene>
<keyword evidence="2 8" id="KW-0812">Transmembrane</keyword>
<dbReference type="InterPro" id="IPR036640">
    <property type="entry name" value="ABC1_TM_sf"/>
</dbReference>
<dbReference type="InterPro" id="IPR011527">
    <property type="entry name" value="ABC1_TM_dom"/>
</dbReference>
<dbReference type="GO" id="GO:0005886">
    <property type="term" value="C:plasma membrane"/>
    <property type="evidence" value="ECO:0007669"/>
    <property type="project" value="UniProtKB-SubCell"/>
</dbReference>
<feature type="transmembrane region" description="Helical" evidence="8">
    <location>
        <begin position="34"/>
        <end position="57"/>
    </location>
</feature>
<feature type="domain" description="ABC transporter" evidence="9">
    <location>
        <begin position="350"/>
        <end position="597"/>
    </location>
</feature>
<organism evidence="11 12">
    <name type="scientific">Cellulomonas flavigena (strain ATCC 482 / DSM 20109 / BCRC 11376 / JCM 18109 / NBRC 3775 / NCIMB 8073 / NRS 134)</name>
    <dbReference type="NCBI Taxonomy" id="446466"/>
    <lineage>
        <taxon>Bacteria</taxon>
        <taxon>Bacillati</taxon>
        <taxon>Actinomycetota</taxon>
        <taxon>Actinomycetes</taxon>
        <taxon>Micrococcales</taxon>
        <taxon>Cellulomonadaceae</taxon>
        <taxon>Cellulomonas</taxon>
    </lineage>
</organism>
<proteinExistence type="predicted"/>
<feature type="domain" description="ABC transmembrane type-1" evidence="10">
    <location>
        <begin position="34"/>
        <end position="316"/>
    </location>
</feature>
<dbReference type="STRING" id="446466.Cfla_3590"/>
<dbReference type="Gene3D" id="3.40.50.300">
    <property type="entry name" value="P-loop containing nucleotide triphosphate hydrolases"/>
    <property type="match status" value="1"/>
</dbReference>
<comment type="subcellular location">
    <subcellularLocation>
        <location evidence="1">Cell membrane</location>
        <topology evidence="1">Multi-pass membrane protein</topology>
    </subcellularLocation>
</comment>
<keyword evidence="3" id="KW-0547">Nucleotide-binding</keyword>
<dbReference type="InterPro" id="IPR039421">
    <property type="entry name" value="Type_1_exporter"/>
</dbReference>
<feature type="region of interest" description="Disordered" evidence="7">
    <location>
        <begin position="325"/>
        <end position="345"/>
    </location>
</feature>
<dbReference type="Pfam" id="PF00005">
    <property type="entry name" value="ABC_tran"/>
    <property type="match status" value="1"/>
</dbReference>
<keyword evidence="12" id="KW-1185">Reference proteome</keyword>
<dbReference type="HOGENOM" id="CLU_000604_84_3_11"/>
<sequence>MTGARRLLGAWRRGTADTLELLVTCYRQDRGRTLVALALMVAGTVAAPLTALALRAMTDAAVDGAAGRVVVAAVVVAAAGIATLTFAHFAHIAYFELAELDVLAYEARFMTISNGSASMAHHDSPRFADTLTVLEREIQRLRVGLQALLTAMGLAGALILTFVALGTVDPWLFLLPLAALPALVLGGAAERVVDRARGESAPSTRGARHLYRLATTASASKELRVLRLRDEMRTRHSALWSDATATLHRAQVRGALLRLLGQLAFVAAYVAAVLIVVRAALAGERSAGDVVLVVVAAAQVNLQVTAAVTVGQDLARLRSTFRRMREAEEQAAPPTPDGTGTPPARLTRGIEVDRVTFGYDSSPDLALRDVSLSLPAGATVAIVGENGSGKSSLVKILCGLYEPTSGTVRVDAVDLRDLAPHAWSARLAACFQDFVRFELPAVQAVGVGDVRHVDDEVRVGAALARADAQDVVDQLEDGLRTPLGKTYADGAELSGGQWQRLALGRTFMREDPLLVVLDEPTSALDAETEYALFTRYAEHARRTHHATGAVTVLVSHRFTTVRMADLIVVMADGRVHEVGSHDELVASGGLYSQLHHIQAAAYRS</sequence>
<reference evidence="11 12" key="1">
    <citation type="journal article" date="2010" name="Stand. Genomic Sci.">
        <title>Complete genome sequence of Cellulomonas flavigena type strain (134).</title>
        <authorList>
            <person name="Abt B."/>
            <person name="Foster B."/>
            <person name="Lapidus A."/>
            <person name="Clum A."/>
            <person name="Sun H."/>
            <person name="Pukall R."/>
            <person name="Lucas S."/>
            <person name="Glavina Del Rio T."/>
            <person name="Nolan M."/>
            <person name="Tice H."/>
            <person name="Cheng J.F."/>
            <person name="Pitluck S."/>
            <person name="Liolios K."/>
            <person name="Ivanova N."/>
            <person name="Mavromatis K."/>
            <person name="Ovchinnikova G."/>
            <person name="Pati A."/>
            <person name="Goodwin L."/>
            <person name="Chen A."/>
            <person name="Palaniappan K."/>
            <person name="Land M."/>
            <person name="Hauser L."/>
            <person name="Chang Y.J."/>
            <person name="Jeffries C.D."/>
            <person name="Rohde M."/>
            <person name="Goker M."/>
            <person name="Woyke T."/>
            <person name="Bristow J."/>
            <person name="Eisen J.A."/>
            <person name="Markowitz V."/>
            <person name="Hugenholtz P."/>
            <person name="Kyrpides N.C."/>
            <person name="Klenk H.P."/>
        </authorList>
    </citation>
    <scope>NUCLEOTIDE SEQUENCE [LARGE SCALE GENOMIC DNA]</scope>
    <source>
        <strain evidence="12">ATCC 482 / DSM 20109 / BCRC 11376 / JCM 18109 / NBRC 3775 / NCIMB 8073 / NRS 134</strain>
    </source>
</reference>
<protein>
    <submittedName>
        <fullName evidence="11">ABC transporter related protein</fullName>
    </submittedName>
</protein>
<keyword evidence="5 8" id="KW-1133">Transmembrane helix</keyword>
<evidence type="ECO:0000259" key="9">
    <source>
        <dbReference type="PROSITE" id="PS50893"/>
    </source>
</evidence>
<keyword evidence="4" id="KW-0067">ATP-binding</keyword>
<evidence type="ECO:0000313" key="11">
    <source>
        <dbReference type="EMBL" id="ADG76461.1"/>
    </source>
</evidence>
<dbReference type="PANTHER" id="PTHR43394:SF1">
    <property type="entry name" value="ATP-BINDING CASSETTE SUB-FAMILY B MEMBER 10, MITOCHONDRIAL"/>
    <property type="match status" value="1"/>
</dbReference>
<dbReference type="EMBL" id="CP001964">
    <property type="protein sequence ID" value="ADG76461.1"/>
    <property type="molecule type" value="Genomic_DNA"/>
</dbReference>
<dbReference type="Gene3D" id="1.20.1560.10">
    <property type="entry name" value="ABC transporter type 1, transmembrane domain"/>
    <property type="match status" value="1"/>
</dbReference>
<dbReference type="OrthoDB" id="9806127at2"/>
<dbReference type="AlphaFoldDB" id="D5UDK5"/>
<dbReference type="PROSITE" id="PS50893">
    <property type="entry name" value="ABC_TRANSPORTER_2"/>
    <property type="match status" value="1"/>
</dbReference>
<dbReference type="GO" id="GO:0016887">
    <property type="term" value="F:ATP hydrolysis activity"/>
    <property type="evidence" value="ECO:0007669"/>
    <property type="project" value="InterPro"/>
</dbReference>
<dbReference type="PROSITE" id="PS00211">
    <property type="entry name" value="ABC_TRANSPORTER_1"/>
    <property type="match status" value="1"/>
</dbReference>
<dbReference type="SUPFAM" id="SSF52540">
    <property type="entry name" value="P-loop containing nucleoside triphosphate hydrolases"/>
    <property type="match status" value="1"/>
</dbReference>